<protein>
    <submittedName>
        <fullName evidence="1">Uncharacterized protein</fullName>
    </submittedName>
</protein>
<evidence type="ECO:0000313" key="1">
    <source>
        <dbReference type="EMBL" id="AAO52666.1"/>
    </source>
</evidence>
<proteinExistence type="predicted"/>
<name>Q849C1_ASTYP</name>
<organism evidence="1">
    <name type="scientific">Aster yellows phytoplasma</name>
    <dbReference type="NCBI Taxonomy" id="35779"/>
    <lineage>
        <taxon>Bacteria</taxon>
        <taxon>Bacillati</taxon>
        <taxon>Mycoplasmatota</taxon>
        <taxon>Mollicutes</taxon>
        <taxon>Acholeplasmatales</taxon>
        <taxon>Acholeplasmataceae</taxon>
        <taxon>Candidatus Phytoplasma</taxon>
        <taxon>16SrI (Aster yellows group)</taxon>
    </lineage>
</organism>
<reference evidence="1" key="1">
    <citation type="journal article" date="2003" name="J. Bacteriol.">
        <title>Identification and characterization of phytoplasmal genes, employing a novel method of isolating phytoplasmal genomic DNA.</title>
        <authorList>
            <person name="Melamed S."/>
            <person name="Tanne E."/>
            <person name="Ben-Haim R."/>
            <person name="Edelbaum O."/>
            <person name="Yogev D."/>
            <person name="Sela I."/>
        </authorList>
    </citation>
    <scope>NUCLEOTIDE SEQUENCE</scope>
</reference>
<sequence length="54" mass="6665">MRLRLIRLHLYYWVNVLCDVLEWQLSMQLQNKRLCKAGSINHHVTLLAKWEMWI</sequence>
<dbReference type="AlphaFoldDB" id="Q849C1"/>
<accession>Q849C1</accession>
<feature type="non-terminal residue" evidence="1">
    <location>
        <position position="54"/>
    </location>
</feature>
<dbReference type="EMBL" id="AY217339">
    <property type="protein sequence ID" value="AAO52666.1"/>
    <property type="molecule type" value="Genomic_DNA"/>
</dbReference>